<dbReference type="PANTHER" id="PTHR45625">
    <property type="entry name" value="PEPTIDYL-PROLYL CIS-TRANS ISOMERASE-RELATED"/>
    <property type="match status" value="1"/>
</dbReference>
<dbReference type="SUPFAM" id="SSF50891">
    <property type="entry name" value="Cyclophilin-like"/>
    <property type="match status" value="1"/>
</dbReference>
<dbReference type="PANTHER" id="PTHR45625:SF4">
    <property type="entry name" value="PEPTIDYLPROLYL ISOMERASE DOMAIN AND WD REPEAT-CONTAINING PROTEIN 1"/>
    <property type="match status" value="1"/>
</dbReference>
<feature type="domain" description="PPIase cyclophilin-type" evidence="4">
    <location>
        <begin position="33"/>
        <end position="269"/>
    </location>
</feature>
<evidence type="ECO:0000256" key="1">
    <source>
        <dbReference type="ARBA" id="ARBA00013194"/>
    </source>
</evidence>
<protein>
    <recommendedName>
        <fullName evidence="1">peptidylprolyl isomerase</fullName>
        <ecNumber evidence="1">5.2.1.8</ecNumber>
    </recommendedName>
</protein>
<dbReference type="PROSITE" id="PS00170">
    <property type="entry name" value="CSA_PPIASE_1"/>
    <property type="match status" value="1"/>
</dbReference>
<dbReference type="AlphaFoldDB" id="A0A5J4QUA4"/>
<dbReference type="InterPro" id="IPR029000">
    <property type="entry name" value="Cyclophilin-like_dom_sf"/>
</dbReference>
<evidence type="ECO:0000313" key="5">
    <source>
        <dbReference type="EMBL" id="KAA6324698.1"/>
    </source>
</evidence>
<name>A0A5J4QUA4_9ZZZZ</name>
<comment type="caution">
    <text evidence="5">The sequence shown here is derived from an EMBL/GenBank/DDBJ whole genome shotgun (WGS) entry which is preliminary data.</text>
</comment>
<dbReference type="GO" id="GO:0006457">
    <property type="term" value="P:protein folding"/>
    <property type="evidence" value="ECO:0007669"/>
    <property type="project" value="InterPro"/>
</dbReference>
<dbReference type="InterPro" id="IPR044666">
    <property type="entry name" value="Cyclophilin_A-like"/>
</dbReference>
<sequence>MKTNSFLLLIIILICGMVSCQSGQKKDTMLKIETSVGDITIKLYDETPKHRDNFIQLTKKGVYDGTLFHRVIKDFMIQGGDPQSVNAPKDKQLGGGDVGYRIPSEFVYPQYFHKRGSLAAARTGDNTNPKKESSGCQFYIVTGRVYSEAELLDMEQQKNLSIAFNALKQKHAKNIQRMQHEGNQKGLQYLQGQMIEEAQKTAAENSYFRFTPEQILAYTTVGGTPFLDNEYTVYGEVTEGMDVVDEIQQMETGVADRPEEDVIIKKVVLL</sequence>
<accession>A0A5J4QUA4</accession>
<keyword evidence="3 5" id="KW-0413">Isomerase</keyword>
<dbReference type="PRINTS" id="PR00153">
    <property type="entry name" value="CSAPPISMRASE"/>
</dbReference>
<dbReference type="InterPro" id="IPR020892">
    <property type="entry name" value="Cyclophilin-type_PPIase_CS"/>
</dbReference>
<gene>
    <name evidence="5" type="ORF">EZS27_026005</name>
</gene>
<organism evidence="5">
    <name type="scientific">termite gut metagenome</name>
    <dbReference type="NCBI Taxonomy" id="433724"/>
    <lineage>
        <taxon>unclassified sequences</taxon>
        <taxon>metagenomes</taxon>
        <taxon>organismal metagenomes</taxon>
    </lineage>
</organism>
<dbReference type="PROSITE" id="PS51257">
    <property type="entry name" value="PROKAR_LIPOPROTEIN"/>
    <property type="match status" value="1"/>
</dbReference>
<dbReference type="PROSITE" id="PS50072">
    <property type="entry name" value="CSA_PPIASE_2"/>
    <property type="match status" value="1"/>
</dbReference>
<dbReference type="GO" id="GO:0003755">
    <property type="term" value="F:peptidyl-prolyl cis-trans isomerase activity"/>
    <property type="evidence" value="ECO:0007669"/>
    <property type="project" value="UniProtKB-KW"/>
</dbReference>
<dbReference type="Gene3D" id="2.40.100.10">
    <property type="entry name" value="Cyclophilin-like"/>
    <property type="match status" value="2"/>
</dbReference>
<evidence type="ECO:0000256" key="3">
    <source>
        <dbReference type="ARBA" id="ARBA00023235"/>
    </source>
</evidence>
<dbReference type="Pfam" id="PF00160">
    <property type="entry name" value="Pro_isomerase"/>
    <property type="match status" value="1"/>
</dbReference>
<dbReference type="EC" id="5.2.1.8" evidence="1"/>
<dbReference type="InterPro" id="IPR002130">
    <property type="entry name" value="Cyclophilin-type_PPIase_dom"/>
</dbReference>
<dbReference type="CDD" id="cd00317">
    <property type="entry name" value="cyclophilin"/>
    <property type="match status" value="1"/>
</dbReference>
<dbReference type="EMBL" id="SNRY01002519">
    <property type="protein sequence ID" value="KAA6324698.1"/>
    <property type="molecule type" value="Genomic_DNA"/>
</dbReference>
<proteinExistence type="predicted"/>
<evidence type="ECO:0000259" key="4">
    <source>
        <dbReference type="PROSITE" id="PS50072"/>
    </source>
</evidence>
<evidence type="ECO:0000256" key="2">
    <source>
        <dbReference type="ARBA" id="ARBA00023110"/>
    </source>
</evidence>
<keyword evidence="2" id="KW-0697">Rotamase</keyword>
<reference evidence="5" key="1">
    <citation type="submission" date="2019-03" db="EMBL/GenBank/DDBJ databases">
        <title>Single cell metagenomics reveals metabolic interactions within the superorganism composed of flagellate Streblomastix strix and complex community of Bacteroidetes bacteria on its surface.</title>
        <authorList>
            <person name="Treitli S.C."/>
            <person name="Kolisko M."/>
            <person name="Husnik F."/>
            <person name="Keeling P."/>
            <person name="Hampl V."/>
        </authorList>
    </citation>
    <scope>NUCLEOTIDE SEQUENCE</scope>
    <source>
        <strain evidence="5">STM</strain>
    </source>
</reference>